<reference evidence="5" key="1">
    <citation type="submission" date="2020-10" db="EMBL/GenBank/DDBJ databases">
        <title>Ca. Dormibacterota MAGs.</title>
        <authorList>
            <person name="Montgomery K."/>
        </authorList>
    </citation>
    <scope>NUCLEOTIDE SEQUENCE [LARGE SCALE GENOMIC DNA]</scope>
    <source>
        <strain evidence="5">SC8812_S17_10</strain>
    </source>
</reference>
<feature type="domain" description="HTH lacI-type" evidence="4">
    <location>
        <begin position="7"/>
        <end position="62"/>
    </location>
</feature>
<keyword evidence="6" id="KW-1185">Reference proteome</keyword>
<dbReference type="Gene3D" id="1.10.260.40">
    <property type="entry name" value="lambda repressor-like DNA-binding domains"/>
    <property type="match status" value="1"/>
</dbReference>
<proteinExistence type="predicted"/>
<evidence type="ECO:0000313" key="5">
    <source>
        <dbReference type="EMBL" id="MBJ7597118.1"/>
    </source>
</evidence>
<gene>
    <name evidence="5" type="ORF">JF922_03395</name>
</gene>
<dbReference type="PANTHER" id="PTHR30146">
    <property type="entry name" value="LACI-RELATED TRANSCRIPTIONAL REPRESSOR"/>
    <property type="match status" value="1"/>
</dbReference>
<dbReference type="SUPFAM" id="SSF53822">
    <property type="entry name" value="Periplasmic binding protein-like I"/>
    <property type="match status" value="1"/>
</dbReference>
<name>A0A934K5K3_9BACT</name>
<keyword evidence="1" id="KW-0805">Transcription regulation</keyword>
<dbReference type="InterPro" id="IPR010982">
    <property type="entry name" value="Lambda_DNA-bd_dom_sf"/>
</dbReference>
<dbReference type="SMART" id="SM00354">
    <property type="entry name" value="HTH_LACI"/>
    <property type="match status" value="1"/>
</dbReference>
<dbReference type="PANTHER" id="PTHR30146:SF138">
    <property type="entry name" value="TRANSCRIPTIONAL REGULATORY PROTEIN"/>
    <property type="match status" value="1"/>
</dbReference>
<dbReference type="PROSITE" id="PS50932">
    <property type="entry name" value="HTH_LACI_2"/>
    <property type="match status" value="1"/>
</dbReference>
<evidence type="ECO:0000259" key="4">
    <source>
        <dbReference type="PROSITE" id="PS50932"/>
    </source>
</evidence>
<dbReference type="GO" id="GO:0000976">
    <property type="term" value="F:transcription cis-regulatory region binding"/>
    <property type="evidence" value="ECO:0007669"/>
    <property type="project" value="TreeGrafter"/>
</dbReference>
<keyword evidence="2 5" id="KW-0238">DNA-binding</keyword>
<dbReference type="SUPFAM" id="SSF47413">
    <property type="entry name" value="lambda repressor-like DNA-binding domains"/>
    <property type="match status" value="1"/>
</dbReference>
<dbReference type="AlphaFoldDB" id="A0A934K5K3"/>
<keyword evidence="3" id="KW-0804">Transcription</keyword>
<dbReference type="Proteomes" id="UP000612893">
    <property type="component" value="Unassembled WGS sequence"/>
</dbReference>
<dbReference type="CDD" id="cd01392">
    <property type="entry name" value="HTH_LacI"/>
    <property type="match status" value="1"/>
</dbReference>
<evidence type="ECO:0000256" key="1">
    <source>
        <dbReference type="ARBA" id="ARBA00023015"/>
    </source>
</evidence>
<protein>
    <submittedName>
        <fullName evidence="5">LacI family DNA-binding transcriptional regulator</fullName>
    </submittedName>
</protein>
<sequence length="242" mass="26194">MVTKKRSTLESIARQLGVSKMTVSNAYNRPDQLSPELRERILKAAHELGYPGPNPLARTLRRGRVGAIGMVFDEPVSFAISDPAAALIVRGLASVCEAERAGLLLVPGVPGGEAGIDLIRTALVDGFIFYCDYEGDPRLDVLRDRGMPFVLVDAPQVAGVSWVGIDDRGGARLAAQHLLDLGHRSFGIVSFDMVPDGYEGPLTPEREKAGGFYVTSERLAGYREALEAAGIDWTSVRTEERN</sequence>
<accession>A0A934K5K3</accession>
<dbReference type="InterPro" id="IPR028082">
    <property type="entry name" value="Peripla_BP_I"/>
</dbReference>
<evidence type="ECO:0000313" key="6">
    <source>
        <dbReference type="Proteomes" id="UP000612893"/>
    </source>
</evidence>
<dbReference type="InterPro" id="IPR000843">
    <property type="entry name" value="HTH_LacI"/>
</dbReference>
<dbReference type="GO" id="GO:0003700">
    <property type="term" value="F:DNA-binding transcription factor activity"/>
    <property type="evidence" value="ECO:0007669"/>
    <property type="project" value="TreeGrafter"/>
</dbReference>
<dbReference type="EMBL" id="JAEKNR010000039">
    <property type="protein sequence ID" value="MBJ7597118.1"/>
    <property type="molecule type" value="Genomic_DNA"/>
</dbReference>
<dbReference type="RefSeq" id="WP_338199099.1">
    <property type="nucleotide sequence ID" value="NZ_JAEKNR010000039.1"/>
</dbReference>
<comment type="caution">
    <text evidence="5">The sequence shown here is derived from an EMBL/GenBank/DDBJ whole genome shotgun (WGS) entry which is preliminary data.</text>
</comment>
<dbReference type="Gene3D" id="3.40.50.2300">
    <property type="match status" value="1"/>
</dbReference>
<organism evidence="5 6">
    <name type="scientific">Candidatus Nephthysia bennettiae</name>
    <dbReference type="NCBI Taxonomy" id="3127016"/>
    <lineage>
        <taxon>Bacteria</taxon>
        <taxon>Bacillati</taxon>
        <taxon>Candidatus Dormiibacterota</taxon>
        <taxon>Candidatus Dormibacteria</taxon>
        <taxon>Candidatus Dormibacterales</taxon>
        <taxon>Candidatus Dormibacteraceae</taxon>
        <taxon>Candidatus Nephthysia</taxon>
    </lineage>
</organism>
<dbReference type="Pfam" id="PF00356">
    <property type="entry name" value="LacI"/>
    <property type="match status" value="1"/>
</dbReference>
<feature type="non-terminal residue" evidence="5">
    <location>
        <position position="242"/>
    </location>
</feature>
<evidence type="ECO:0000256" key="3">
    <source>
        <dbReference type="ARBA" id="ARBA00023163"/>
    </source>
</evidence>
<evidence type="ECO:0000256" key="2">
    <source>
        <dbReference type="ARBA" id="ARBA00023125"/>
    </source>
</evidence>